<proteinExistence type="predicted"/>
<name>A0A7X8TLZ8_9MICC</name>
<dbReference type="InterPro" id="IPR018910">
    <property type="entry name" value="LpqB_C"/>
</dbReference>
<dbReference type="Pfam" id="PF10647">
    <property type="entry name" value="Gmad1"/>
    <property type="match status" value="1"/>
</dbReference>
<evidence type="ECO:0000259" key="2">
    <source>
        <dbReference type="SMART" id="SM00909"/>
    </source>
</evidence>
<reference evidence="3 4" key="1">
    <citation type="submission" date="2020-04" db="EMBL/GenBank/DDBJ databases">
        <title>Nesterenkonia sp. nov., isolated from marine sediment.</title>
        <authorList>
            <person name="Zhang G."/>
        </authorList>
    </citation>
    <scope>NUCLEOTIDE SEQUENCE [LARGE SCALE GENOMIC DNA]</scope>
    <source>
        <strain evidence="3 4">MY13</strain>
    </source>
</reference>
<dbReference type="RefSeq" id="WP_168888336.1">
    <property type="nucleotide sequence ID" value="NZ_JABAHY010000016.1"/>
</dbReference>
<evidence type="ECO:0000256" key="1">
    <source>
        <dbReference type="SAM" id="SignalP"/>
    </source>
</evidence>
<feature type="chain" id="PRO_5038536599" description="GerMN domain-containing protein" evidence="1">
    <location>
        <begin position="25"/>
        <end position="586"/>
    </location>
</feature>
<evidence type="ECO:0000313" key="4">
    <source>
        <dbReference type="Proteomes" id="UP000523139"/>
    </source>
</evidence>
<feature type="signal peptide" evidence="1">
    <location>
        <begin position="1"/>
        <end position="24"/>
    </location>
</feature>
<comment type="caution">
    <text evidence="3">The sequence shown here is derived from an EMBL/GenBank/DDBJ whole genome shotgun (WGS) entry which is preliminary data.</text>
</comment>
<dbReference type="EMBL" id="JABAHY010000016">
    <property type="protein sequence ID" value="NLS10847.1"/>
    <property type="molecule type" value="Genomic_DNA"/>
</dbReference>
<feature type="domain" description="GerMN" evidence="2">
    <location>
        <begin position="202"/>
        <end position="293"/>
    </location>
</feature>
<sequence>MLRLTTSRAAAVVAAAALVLTGCAPTLPTEGEVESVGVPLDADYEEYGPNPAGPTSGAMPEDIIDGFLDAGAGPQNDYEIAREYLTDEAAEEWNPGERTLVYEGDNRETSPSGESIYNVQLVVDAHIDSDGIMTRPQDVQGMTFELEQVDGEWRISTPPDGTILEANMFYSVYQPYTLFFFDPQESYVVPDVRWFVNRAGLPAEIANQLLRGPAPWLSEGVVSAFDEEASLASPSVPIDAGAARVDLAPSAVSGASDRELALMHYQMQMTLDQLSTVQRVEFTSGGNELDVPEPGDLPEGERLDINARPSADESMIGVRDDALVLQTGGTTSALSGMPDLTDIGPRFPAMPTASTGEVVAFMSEDLDELYHVRPDTEEPTLLVESENMTRPSMDNFGWTWTVTHEGDNPTIRAYSYDDPEDTTSTQFEAAFLEDREVTSLRISQDGARAAIVVEDAGVTSLYIASVIRDGTTGLPRGLGQHTRLEADDQVGLQEVRWADATEVVVWEPYDPDEDDVAPEYIQRIDLSGARSDPEEGFANLLNVAVGEGSSLSVYAEQQGVGVYMLIGEEWSIQEEMDGVEDLSYSG</sequence>
<accession>A0A7X8TLZ8</accession>
<dbReference type="AlphaFoldDB" id="A0A7X8TLZ8"/>
<dbReference type="Pfam" id="PF25976">
    <property type="entry name" value="LpqB_N"/>
    <property type="match status" value="1"/>
</dbReference>
<dbReference type="Pfam" id="PF10646">
    <property type="entry name" value="Germane"/>
    <property type="match status" value="1"/>
</dbReference>
<dbReference type="InterPro" id="IPR019606">
    <property type="entry name" value="GerMN"/>
</dbReference>
<keyword evidence="4" id="KW-1185">Reference proteome</keyword>
<protein>
    <recommendedName>
        <fullName evidence="2">GerMN domain-containing protein</fullName>
    </recommendedName>
</protein>
<dbReference type="Proteomes" id="UP000523139">
    <property type="component" value="Unassembled WGS sequence"/>
</dbReference>
<evidence type="ECO:0000313" key="3">
    <source>
        <dbReference type="EMBL" id="NLS10847.1"/>
    </source>
</evidence>
<dbReference type="PROSITE" id="PS51257">
    <property type="entry name" value="PROKAR_LIPOPROTEIN"/>
    <property type="match status" value="1"/>
</dbReference>
<gene>
    <name evidence="3" type="ORF">HGQ17_12760</name>
</gene>
<dbReference type="SMART" id="SM00909">
    <property type="entry name" value="Germane"/>
    <property type="match status" value="1"/>
</dbReference>
<dbReference type="InterPro" id="IPR059026">
    <property type="entry name" value="LpqB_N"/>
</dbReference>
<organism evidence="3 4">
    <name type="scientific">Nesterenkonia sedimenti</name>
    <dbReference type="NCBI Taxonomy" id="1463632"/>
    <lineage>
        <taxon>Bacteria</taxon>
        <taxon>Bacillati</taxon>
        <taxon>Actinomycetota</taxon>
        <taxon>Actinomycetes</taxon>
        <taxon>Micrococcales</taxon>
        <taxon>Micrococcaceae</taxon>
        <taxon>Nesterenkonia</taxon>
    </lineage>
</organism>
<keyword evidence="1" id="KW-0732">Signal</keyword>